<feature type="transmembrane region" description="Helical" evidence="6">
    <location>
        <begin position="12"/>
        <end position="35"/>
    </location>
</feature>
<organism evidence="8 9">
    <name type="scientific">Williamsia phyllosphaerae</name>
    <dbReference type="NCBI Taxonomy" id="885042"/>
    <lineage>
        <taxon>Bacteria</taxon>
        <taxon>Bacillati</taxon>
        <taxon>Actinomycetota</taxon>
        <taxon>Actinomycetes</taxon>
        <taxon>Mycobacteriales</taxon>
        <taxon>Nocardiaceae</taxon>
        <taxon>Williamsia</taxon>
    </lineage>
</organism>
<dbReference type="InterPro" id="IPR027379">
    <property type="entry name" value="CLS_N"/>
</dbReference>
<protein>
    <recommendedName>
        <fullName evidence="7">Cardiolipin synthase N-terminal domain-containing protein</fullName>
    </recommendedName>
</protein>
<proteinExistence type="predicted"/>
<accession>A0ABQ1UGV2</accession>
<feature type="domain" description="Cardiolipin synthase N-terminal" evidence="7">
    <location>
        <begin position="25"/>
        <end position="69"/>
    </location>
</feature>
<keyword evidence="9" id="KW-1185">Reference proteome</keyword>
<dbReference type="Pfam" id="PF13396">
    <property type="entry name" value="PLDc_N"/>
    <property type="match status" value="1"/>
</dbReference>
<keyword evidence="2" id="KW-1003">Cell membrane</keyword>
<reference evidence="9" key="1">
    <citation type="journal article" date="2019" name="Int. J. Syst. Evol. Microbiol.">
        <title>The Global Catalogue of Microorganisms (GCM) 10K type strain sequencing project: providing services to taxonomists for standard genome sequencing and annotation.</title>
        <authorList>
            <consortium name="The Broad Institute Genomics Platform"/>
            <consortium name="The Broad Institute Genome Sequencing Center for Infectious Disease"/>
            <person name="Wu L."/>
            <person name="Ma J."/>
        </authorList>
    </citation>
    <scope>NUCLEOTIDE SEQUENCE [LARGE SCALE GENOMIC DNA]</scope>
    <source>
        <strain evidence="9">CCM 7855</strain>
    </source>
</reference>
<keyword evidence="3 6" id="KW-0812">Transmembrane</keyword>
<dbReference type="EMBL" id="BMCS01000001">
    <property type="protein sequence ID" value="GGF18742.1"/>
    <property type="molecule type" value="Genomic_DNA"/>
</dbReference>
<dbReference type="Proteomes" id="UP000632454">
    <property type="component" value="Unassembled WGS sequence"/>
</dbReference>
<evidence type="ECO:0000259" key="7">
    <source>
        <dbReference type="Pfam" id="PF13396"/>
    </source>
</evidence>
<evidence type="ECO:0000256" key="6">
    <source>
        <dbReference type="SAM" id="Phobius"/>
    </source>
</evidence>
<comment type="subcellular location">
    <subcellularLocation>
        <location evidence="1">Cell membrane</location>
        <topology evidence="1">Multi-pass membrane protein</topology>
    </subcellularLocation>
</comment>
<evidence type="ECO:0000313" key="9">
    <source>
        <dbReference type="Proteomes" id="UP000632454"/>
    </source>
</evidence>
<gene>
    <name evidence="8" type="ORF">GCM10007298_13420</name>
</gene>
<evidence type="ECO:0000256" key="3">
    <source>
        <dbReference type="ARBA" id="ARBA00022692"/>
    </source>
</evidence>
<evidence type="ECO:0000256" key="2">
    <source>
        <dbReference type="ARBA" id="ARBA00022475"/>
    </source>
</evidence>
<evidence type="ECO:0000256" key="4">
    <source>
        <dbReference type="ARBA" id="ARBA00022989"/>
    </source>
</evidence>
<keyword evidence="4 6" id="KW-1133">Transmembrane helix</keyword>
<evidence type="ECO:0000313" key="8">
    <source>
        <dbReference type="EMBL" id="GGF18742.1"/>
    </source>
</evidence>
<feature type="transmembrane region" description="Helical" evidence="6">
    <location>
        <begin position="47"/>
        <end position="67"/>
    </location>
</feature>
<keyword evidence="5 6" id="KW-0472">Membrane</keyword>
<sequence>MDYVMMIGSPALPYSAAIAGVLILLALIGAIDVLGRDSVYIRGLPQWAWFLVVVALPGVGLLAWLTIGRRRRRRPRPTTSDRVIEAFPEYDRKGRFVPADPVADAAFLRQCRERAEQQRRTAEIERRRRGFDAG</sequence>
<comment type="caution">
    <text evidence="8">The sequence shown here is derived from an EMBL/GenBank/DDBJ whole genome shotgun (WGS) entry which is preliminary data.</text>
</comment>
<evidence type="ECO:0000256" key="1">
    <source>
        <dbReference type="ARBA" id="ARBA00004651"/>
    </source>
</evidence>
<evidence type="ECO:0000256" key="5">
    <source>
        <dbReference type="ARBA" id="ARBA00023136"/>
    </source>
</evidence>
<name>A0ABQ1UGV2_9NOCA</name>